<evidence type="ECO:0000313" key="1">
    <source>
        <dbReference type="EMBL" id="GAV01810.1"/>
    </source>
</evidence>
<proteinExistence type="predicted"/>
<sequence>MSKAAVNGLYDDVCYDATLSVKIKMSSDDSGDRERETATTTVWLPANARFFFKTLPLDFACNE</sequence>
<dbReference type="EMBL" id="BDGG01000007">
    <property type="protein sequence ID" value="GAV01810.1"/>
    <property type="molecule type" value="Genomic_DNA"/>
</dbReference>
<comment type="caution">
    <text evidence="1">The sequence shown here is derived from an EMBL/GenBank/DDBJ whole genome shotgun (WGS) entry which is preliminary data.</text>
</comment>
<protein>
    <submittedName>
        <fullName evidence="1">Uncharacterized protein</fullName>
    </submittedName>
</protein>
<keyword evidence="2" id="KW-1185">Reference proteome</keyword>
<reference evidence="1 2" key="1">
    <citation type="journal article" date="2016" name="Nat. Commun.">
        <title>Extremotolerant tardigrade genome and improved radiotolerance of human cultured cells by tardigrade-unique protein.</title>
        <authorList>
            <person name="Hashimoto T."/>
            <person name="Horikawa D.D."/>
            <person name="Saito Y."/>
            <person name="Kuwahara H."/>
            <person name="Kozuka-Hata H."/>
            <person name="Shin-I T."/>
            <person name="Minakuchi Y."/>
            <person name="Ohishi K."/>
            <person name="Motoyama A."/>
            <person name="Aizu T."/>
            <person name="Enomoto A."/>
            <person name="Kondo K."/>
            <person name="Tanaka S."/>
            <person name="Hara Y."/>
            <person name="Koshikawa S."/>
            <person name="Sagara H."/>
            <person name="Miura T."/>
            <person name="Yokobori S."/>
            <person name="Miyagawa K."/>
            <person name="Suzuki Y."/>
            <person name="Kubo T."/>
            <person name="Oyama M."/>
            <person name="Kohara Y."/>
            <person name="Fujiyama A."/>
            <person name="Arakawa K."/>
            <person name="Katayama T."/>
            <person name="Toyoda A."/>
            <person name="Kunieda T."/>
        </authorList>
    </citation>
    <scope>NUCLEOTIDE SEQUENCE [LARGE SCALE GENOMIC DNA]</scope>
    <source>
        <strain evidence="1 2">YOKOZUNA-1</strain>
    </source>
</reference>
<dbReference type="AlphaFoldDB" id="A0A1D1VJM9"/>
<gene>
    <name evidence="1" type="primary">RvY_12460-1</name>
    <name evidence="1" type="synonym">RvY_12460.1</name>
    <name evidence="1" type="ORF">RvY_12460</name>
</gene>
<name>A0A1D1VJM9_RAMVA</name>
<organism evidence="1 2">
    <name type="scientific">Ramazzottius varieornatus</name>
    <name type="common">Water bear</name>
    <name type="synonym">Tardigrade</name>
    <dbReference type="NCBI Taxonomy" id="947166"/>
    <lineage>
        <taxon>Eukaryota</taxon>
        <taxon>Metazoa</taxon>
        <taxon>Ecdysozoa</taxon>
        <taxon>Tardigrada</taxon>
        <taxon>Eutardigrada</taxon>
        <taxon>Parachela</taxon>
        <taxon>Hypsibioidea</taxon>
        <taxon>Ramazzottiidae</taxon>
        <taxon>Ramazzottius</taxon>
    </lineage>
</organism>
<dbReference type="Proteomes" id="UP000186922">
    <property type="component" value="Unassembled WGS sequence"/>
</dbReference>
<evidence type="ECO:0000313" key="2">
    <source>
        <dbReference type="Proteomes" id="UP000186922"/>
    </source>
</evidence>
<accession>A0A1D1VJM9</accession>